<reference evidence="3" key="1">
    <citation type="journal article" date="2019" name="Int. J. Syst. Evol. Microbiol.">
        <title>The Global Catalogue of Microorganisms (GCM) 10K type strain sequencing project: providing services to taxonomists for standard genome sequencing and annotation.</title>
        <authorList>
            <consortium name="The Broad Institute Genomics Platform"/>
            <consortium name="The Broad Institute Genome Sequencing Center for Infectious Disease"/>
            <person name="Wu L."/>
            <person name="Ma J."/>
        </authorList>
    </citation>
    <scope>NUCLEOTIDE SEQUENCE [LARGE SCALE GENOMIC DNA]</scope>
    <source>
        <strain evidence="3">JCM 17805</strain>
    </source>
</reference>
<comment type="caution">
    <text evidence="2">The sequence shown here is derived from an EMBL/GenBank/DDBJ whole genome shotgun (WGS) entry which is preliminary data.</text>
</comment>
<name>A0ABP8V153_9GAMM</name>
<proteinExistence type="predicted"/>
<evidence type="ECO:0000256" key="1">
    <source>
        <dbReference type="SAM" id="MobiDB-lite"/>
    </source>
</evidence>
<keyword evidence="3" id="KW-1185">Reference proteome</keyword>
<evidence type="ECO:0000313" key="2">
    <source>
        <dbReference type="EMBL" id="GAA4649646.1"/>
    </source>
</evidence>
<accession>A0ABP8V153</accession>
<dbReference type="Proteomes" id="UP001500604">
    <property type="component" value="Unassembled WGS sequence"/>
</dbReference>
<dbReference type="RefSeq" id="WP_345195592.1">
    <property type="nucleotide sequence ID" value="NZ_BAABFL010000231.1"/>
</dbReference>
<dbReference type="EMBL" id="BAABFL010000231">
    <property type="protein sequence ID" value="GAA4649646.1"/>
    <property type="molecule type" value="Genomic_DNA"/>
</dbReference>
<organism evidence="2 3">
    <name type="scientific">Kistimonas scapharcae</name>
    <dbReference type="NCBI Taxonomy" id="1036133"/>
    <lineage>
        <taxon>Bacteria</taxon>
        <taxon>Pseudomonadati</taxon>
        <taxon>Pseudomonadota</taxon>
        <taxon>Gammaproteobacteria</taxon>
        <taxon>Oceanospirillales</taxon>
        <taxon>Endozoicomonadaceae</taxon>
        <taxon>Kistimonas</taxon>
    </lineage>
</organism>
<feature type="region of interest" description="Disordered" evidence="1">
    <location>
        <begin position="1"/>
        <end position="39"/>
    </location>
</feature>
<gene>
    <name evidence="2" type="ORF">GCM10023116_19240</name>
</gene>
<feature type="compositionally biased region" description="Low complexity" evidence="1">
    <location>
        <begin position="20"/>
        <end position="30"/>
    </location>
</feature>
<evidence type="ECO:0000313" key="3">
    <source>
        <dbReference type="Proteomes" id="UP001500604"/>
    </source>
</evidence>
<protein>
    <submittedName>
        <fullName evidence="2">Uncharacterized protein</fullName>
    </submittedName>
</protein>
<sequence length="276" mass="31578">MEGIKGNTPIFRNSQKDKSAAGNGTNTANAISQQEKKTPARKIGNRLIFKLYDKVVTHGISAQTAIKDELNIDPQSPQGLAVQNQLQEYTRQQQGESHNQKEYGSNSLLTSGATAAVKEAEDTSVDDRKSAEADSLYQFIEQDRAQMRERFDFKRYLRKLRPDSKNSSMMSAYIEEIQSMTDEVYARFPKFYDTALRAAYIVIQKSILLNDPILEVNLDTLNNPEVRRIIDELFTIKLYDSEERPEDIPDDLHILVYLNTDSGLLEHPRHLTYWRA</sequence>